<keyword evidence="4 8" id="KW-0812">Transmembrane</keyword>
<dbReference type="CDD" id="cd17346">
    <property type="entry name" value="MFS_DtpA_like"/>
    <property type="match status" value="1"/>
</dbReference>
<feature type="compositionally biased region" description="Low complexity" evidence="9">
    <location>
        <begin position="530"/>
        <end position="540"/>
    </location>
</feature>
<accession>Q08VB9</accession>
<keyword evidence="6 10" id="KW-1133">Transmembrane helix</keyword>
<dbReference type="NCBIfam" id="TIGR00924">
    <property type="entry name" value="yjdL_sub1_fam"/>
    <property type="match status" value="1"/>
</dbReference>
<keyword evidence="5" id="KW-0653">Protein transport</keyword>
<keyword evidence="7 10" id="KW-0472">Membrane</keyword>
<feature type="transmembrane region" description="Helical" evidence="10">
    <location>
        <begin position="306"/>
        <end position="323"/>
    </location>
</feature>
<feature type="transmembrane region" description="Helical" evidence="10">
    <location>
        <begin position="138"/>
        <end position="158"/>
    </location>
</feature>
<evidence type="ECO:0000256" key="1">
    <source>
        <dbReference type="ARBA" id="ARBA00004651"/>
    </source>
</evidence>
<feature type="transmembrane region" description="Helical" evidence="10">
    <location>
        <begin position="255"/>
        <end position="274"/>
    </location>
</feature>
<organism evidence="11 12">
    <name type="scientific">Stigmatella aurantiaca (strain DW4/3-1)</name>
    <dbReference type="NCBI Taxonomy" id="378806"/>
    <lineage>
        <taxon>Bacteria</taxon>
        <taxon>Pseudomonadati</taxon>
        <taxon>Myxococcota</taxon>
        <taxon>Myxococcia</taxon>
        <taxon>Myxococcales</taxon>
        <taxon>Cystobacterineae</taxon>
        <taxon>Archangiaceae</taxon>
        <taxon>Stigmatella</taxon>
    </lineage>
</organism>
<comment type="subcellular location">
    <subcellularLocation>
        <location evidence="1">Cell membrane</location>
        <topology evidence="1">Multi-pass membrane protein</topology>
    </subcellularLocation>
    <subcellularLocation>
        <location evidence="8">Membrane</location>
        <topology evidence="8">Multi-pass membrane protein</topology>
    </subcellularLocation>
</comment>
<dbReference type="AlphaFoldDB" id="Q08VB9"/>
<evidence type="ECO:0000256" key="10">
    <source>
        <dbReference type="SAM" id="Phobius"/>
    </source>
</evidence>
<dbReference type="Proteomes" id="UP000032702">
    <property type="component" value="Unassembled WGS sequence"/>
</dbReference>
<dbReference type="PROSITE" id="PS01023">
    <property type="entry name" value="PTR2_2"/>
    <property type="match status" value="1"/>
</dbReference>
<evidence type="ECO:0000256" key="3">
    <source>
        <dbReference type="ARBA" id="ARBA00022475"/>
    </source>
</evidence>
<feature type="transmembrane region" description="Helical" evidence="10">
    <location>
        <begin position="412"/>
        <end position="437"/>
    </location>
</feature>
<dbReference type="RefSeq" id="WP_002616574.1">
    <property type="nucleotide sequence ID" value="NZ_AAMD01000117.1"/>
</dbReference>
<keyword evidence="2 8" id="KW-0813">Transport</keyword>
<dbReference type="Pfam" id="PF00854">
    <property type="entry name" value="PTR2"/>
    <property type="match status" value="2"/>
</dbReference>
<evidence type="ECO:0000313" key="12">
    <source>
        <dbReference type="Proteomes" id="UP000032702"/>
    </source>
</evidence>
<dbReference type="Gene3D" id="1.20.1250.20">
    <property type="entry name" value="MFS general substrate transporter like domains"/>
    <property type="match status" value="3"/>
</dbReference>
<reference evidence="11 12" key="1">
    <citation type="submission" date="2006-04" db="EMBL/GenBank/DDBJ databases">
        <authorList>
            <person name="Nierman W.C."/>
        </authorList>
    </citation>
    <scope>NUCLEOTIDE SEQUENCE [LARGE SCALE GENOMIC DNA]</scope>
    <source>
        <strain evidence="11 12">DW4/3-1</strain>
    </source>
</reference>
<feature type="transmembrane region" description="Helical" evidence="10">
    <location>
        <begin position="18"/>
        <end position="37"/>
    </location>
</feature>
<sequence length="553" mass="59990">MSSTAPVEWKGPASNRQWLGHPVGLFVLFFTEMWERFSYYGMRGLMKLYMVNYLFITVRQTLQGKAYDGVGNPEEVLGWGFIRSLLPSVDPSELSLCVTEKVKGLMAGDAAAGILPLAADTAHSIAQQTCSVSPNASVLYGIYTGLVYLTPVAGGLLADRYLGQRQSVFIGGILMALGQFVLFGSESLFFIGLLLLIIGNGFFKPNIATQVGSLYPPGDPRRDGAFTIFYVGINLGAFICNLICGTLAAMVGWRYGFLAAGVGMCLGLLVQLFGQKYLAPDTRQQREDNGAMAQAQPLTPGEWKRVWALVALCALNIVFWAVYEQQGNTMQTWADEKSNWPSWASSTWYQSANPFFIFVLAPFFDRFWAWQSKRGSEPSSVAKMAIGCFILGLSFIVMVVGARVVGDGTGSLLWPVACAMLLTVGELYLSPIGLSLVTKGGSGARRLVDDGHLVHVQLLRQHPVRLHRAALHDDVQGGLLPRPHGHGARRGHRHLAVQQAAETGDGVLFPVSGAPVPERDRRARGALTGRRSLASSSARRCCQPGSSTPRPAS</sequence>
<keyword evidence="3" id="KW-1003">Cell membrane</keyword>
<protein>
    <submittedName>
        <fullName evidence="11">Permease</fullName>
    </submittedName>
</protein>
<evidence type="ECO:0000256" key="8">
    <source>
        <dbReference type="RuleBase" id="RU003755"/>
    </source>
</evidence>
<dbReference type="PATRIC" id="fig|378806.16.peg.3382"/>
<evidence type="ECO:0000256" key="7">
    <source>
        <dbReference type="ARBA" id="ARBA00023136"/>
    </source>
</evidence>
<dbReference type="GO" id="GO:0005886">
    <property type="term" value="C:plasma membrane"/>
    <property type="evidence" value="ECO:0007669"/>
    <property type="project" value="UniProtKB-SubCell"/>
</dbReference>
<dbReference type="EMBL" id="AAMD01000117">
    <property type="protein sequence ID" value="EAU64438.1"/>
    <property type="molecule type" value="Genomic_DNA"/>
</dbReference>
<dbReference type="GO" id="GO:1904680">
    <property type="term" value="F:peptide transmembrane transporter activity"/>
    <property type="evidence" value="ECO:0007669"/>
    <property type="project" value="InterPro"/>
</dbReference>
<proteinExistence type="inferred from homology"/>
<dbReference type="PANTHER" id="PTHR23517">
    <property type="entry name" value="RESISTANCE PROTEIN MDTM, PUTATIVE-RELATED-RELATED"/>
    <property type="match status" value="1"/>
</dbReference>
<evidence type="ECO:0000256" key="6">
    <source>
        <dbReference type="ARBA" id="ARBA00022989"/>
    </source>
</evidence>
<dbReference type="GO" id="GO:0006857">
    <property type="term" value="P:oligopeptide transport"/>
    <property type="evidence" value="ECO:0007669"/>
    <property type="project" value="InterPro"/>
</dbReference>
<feature type="transmembrane region" description="Helical" evidence="10">
    <location>
        <begin position="224"/>
        <end position="249"/>
    </location>
</feature>
<dbReference type="InterPro" id="IPR050171">
    <property type="entry name" value="MFS_Transporters"/>
</dbReference>
<evidence type="ECO:0000256" key="5">
    <source>
        <dbReference type="ARBA" id="ARBA00022856"/>
    </source>
</evidence>
<gene>
    <name evidence="11" type="ORF">STIAU_4515</name>
</gene>
<evidence type="ECO:0000313" key="11">
    <source>
        <dbReference type="EMBL" id="EAU64438.1"/>
    </source>
</evidence>
<dbReference type="InterPro" id="IPR000109">
    <property type="entry name" value="POT_fam"/>
</dbReference>
<dbReference type="InterPro" id="IPR005279">
    <property type="entry name" value="Dipep/tripep_permease"/>
</dbReference>
<feature type="compositionally biased region" description="Polar residues" evidence="9">
    <location>
        <begin position="544"/>
        <end position="553"/>
    </location>
</feature>
<dbReference type="InterPro" id="IPR018456">
    <property type="entry name" value="PTR2_symporter_CS"/>
</dbReference>
<feature type="transmembrane region" description="Helical" evidence="10">
    <location>
        <begin position="385"/>
        <end position="406"/>
    </location>
</feature>
<comment type="caution">
    <text evidence="11">The sequence shown here is derived from an EMBL/GenBank/DDBJ whole genome shotgun (WGS) entry which is preliminary data.</text>
</comment>
<evidence type="ECO:0000256" key="2">
    <source>
        <dbReference type="ARBA" id="ARBA00022448"/>
    </source>
</evidence>
<comment type="similarity">
    <text evidence="8">Belongs to the major facilitator superfamily. Proton-dependent oligopeptide transporter (POT/PTR) (TC 2.A.17) family.</text>
</comment>
<dbReference type="PANTHER" id="PTHR23517:SF15">
    <property type="entry name" value="PROTON-DEPENDENT OLIGOPEPTIDE FAMILY TRANSPORT PROTEIN"/>
    <property type="match status" value="1"/>
</dbReference>
<evidence type="ECO:0000256" key="4">
    <source>
        <dbReference type="ARBA" id="ARBA00022692"/>
    </source>
</evidence>
<feature type="transmembrane region" description="Helical" evidence="10">
    <location>
        <begin position="170"/>
        <end position="203"/>
    </location>
</feature>
<keyword evidence="5" id="KW-0571">Peptide transport</keyword>
<dbReference type="InterPro" id="IPR036259">
    <property type="entry name" value="MFS_trans_sf"/>
</dbReference>
<name>Q08VB9_STIAD</name>
<feature type="region of interest" description="Disordered" evidence="9">
    <location>
        <begin position="511"/>
        <end position="553"/>
    </location>
</feature>
<dbReference type="SUPFAM" id="SSF103473">
    <property type="entry name" value="MFS general substrate transporter"/>
    <property type="match status" value="1"/>
</dbReference>
<evidence type="ECO:0000256" key="9">
    <source>
        <dbReference type="SAM" id="MobiDB-lite"/>
    </source>
</evidence>